<dbReference type="InterPro" id="IPR016047">
    <property type="entry name" value="M23ase_b-sheet_dom"/>
</dbReference>
<feature type="transmembrane region" description="Helical" evidence="2">
    <location>
        <begin position="20"/>
        <end position="40"/>
    </location>
</feature>
<dbReference type="Pfam" id="PF01551">
    <property type="entry name" value="Peptidase_M23"/>
    <property type="match status" value="1"/>
</dbReference>
<sequence length="433" mass="46501">MRGRNNKKSRKVVHLFQKRWVFPALYIACAAVILSVALWFQAANPKKTPNQDGAAPYSQTEDPGIPVTKSSEVVKMPAAANAEVVVQKKFYEDGAPEKEQEQALVFYNNTYSPNKGIDIAAKSGKEFDVTAALSGTVTKAEKDSLLGYVITVDSGNGLATSYQSLGSVKVEKGAKVAQGEVLGKSGLSAMNKDAGSHVHFEVRKDNVAVNPERYLNKSVTEIKADAGATKAANGSASKTEEKQKKEEKSTNGSTEEKATNSKTDDKGQKEEKSTNGSTEEKATNSKTDDKGQKEEKSTNGSTEEKATNSKTDDKGQKEEKSTNGSTEEKATNSKTDDKGQKEEKSTNGSTEEKATNSKTDDKGQKEEKSTNGSTEEKATNSKTDDKGQKEEKSTNGSTEEKATNSKTDEKGQKEEKSTNGSTESSSNSSSTQE</sequence>
<evidence type="ECO:0000313" key="4">
    <source>
        <dbReference type="EMBL" id="KEK25460.1"/>
    </source>
</evidence>
<feature type="compositionally biased region" description="Basic and acidic residues" evidence="1">
    <location>
        <begin position="238"/>
        <end position="417"/>
    </location>
</feature>
<evidence type="ECO:0000259" key="3">
    <source>
        <dbReference type="Pfam" id="PF01551"/>
    </source>
</evidence>
<dbReference type="STRING" id="574375.AZF08_06710"/>
<gene>
    <name evidence="4" type="ORF">BAGA_12665</name>
</gene>
<name>A0A073KFY2_9BACI</name>
<feature type="region of interest" description="Disordered" evidence="1">
    <location>
        <begin position="226"/>
        <end position="433"/>
    </location>
</feature>
<dbReference type="InterPro" id="IPR011055">
    <property type="entry name" value="Dup_hybrid_motif"/>
</dbReference>
<dbReference type="FunFam" id="2.70.70.10:FF:000008">
    <property type="entry name" value="Stage II sporulation protein"/>
    <property type="match status" value="1"/>
</dbReference>
<keyword evidence="2" id="KW-0472">Membrane</keyword>
<dbReference type="EMBL" id="JOTM01000002">
    <property type="protein sequence ID" value="KEK25460.1"/>
    <property type="molecule type" value="Genomic_DNA"/>
</dbReference>
<feature type="compositionally biased region" description="Low complexity" evidence="1">
    <location>
        <begin position="418"/>
        <end position="433"/>
    </location>
</feature>
<dbReference type="Gene3D" id="2.70.70.10">
    <property type="entry name" value="Glucose Permease (Domain IIA)"/>
    <property type="match status" value="1"/>
</dbReference>
<dbReference type="CDD" id="cd12797">
    <property type="entry name" value="M23_peptidase"/>
    <property type="match status" value="1"/>
</dbReference>
<dbReference type="PANTHER" id="PTHR21666">
    <property type="entry name" value="PEPTIDASE-RELATED"/>
    <property type="match status" value="1"/>
</dbReference>
<dbReference type="SUPFAM" id="SSF51261">
    <property type="entry name" value="Duplicated hybrid motif"/>
    <property type="match status" value="1"/>
</dbReference>
<feature type="domain" description="M23ase beta-sheet core" evidence="3">
    <location>
        <begin position="113"/>
        <end position="211"/>
    </location>
</feature>
<protein>
    <submittedName>
        <fullName evidence="4">Peptidase M23</fullName>
    </submittedName>
</protein>
<keyword evidence="5" id="KW-1185">Reference proteome</keyword>
<keyword evidence="2" id="KW-0812">Transmembrane</keyword>
<organism evidence="4 5">
    <name type="scientific">Bacillus gaemokensis</name>
    <dbReference type="NCBI Taxonomy" id="574375"/>
    <lineage>
        <taxon>Bacteria</taxon>
        <taxon>Bacillati</taxon>
        <taxon>Bacillota</taxon>
        <taxon>Bacilli</taxon>
        <taxon>Bacillales</taxon>
        <taxon>Bacillaceae</taxon>
        <taxon>Bacillus</taxon>
        <taxon>Bacillus cereus group</taxon>
    </lineage>
</organism>
<evidence type="ECO:0000256" key="2">
    <source>
        <dbReference type="SAM" id="Phobius"/>
    </source>
</evidence>
<dbReference type="PANTHER" id="PTHR21666:SF291">
    <property type="entry name" value="STAGE II SPORULATION PROTEIN Q"/>
    <property type="match status" value="1"/>
</dbReference>
<dbReference type="AlphaFoldDB" id="A0A073KFY2"/>
<proteinExistence type="predicted"/>
<dbReference type="eggNOG" id="COG0739">
    <property type="taxonomic scope" value="Bacteria"/>
</dbReference>
<dbReference type="GO" id="GO:0004222">
    <property type="term" value="F:metalloendopeptidase activity"/>
    <property type="evidence" value="ECO:0007669"/>
    <property type="project" value="TreeGrafter"/>
</dbReference>
<evidence type="ECO:0000313" key="5">
    <source>
        <dbReference type="Proteomes" id="UP000027778"/>
    </source>
</evidence>
<accession>A0A073KFY2</accession>
<keyword evidence="2" id="KW-1133">Transmembrane helix</keyword>
<evidence type="ECO:0000256" key="1">
    <source>
        <dbReference type="SAM" id="MobiDB-lite"/>
    </source>
</evidence>
<comment type="caution">
    <text evidence="4">The sequence shown here is derived from an EMBL/GenBank/DDBJ whole genome shotgun (WGS) entry which is preliminary data.</text>
</comment>
<dbReference type="InterPro" id="IPR050570">
    <property type="entry name" value="Cell_wall_metabolism_enzyme"/>
</dbReference>
<reference evidence="4 5" key="1">
    <citation type="submission" date="2014-06" db="EMBL/GenBank/DDBJ databases">
        <title>Draft genome sequence of Bacillus gaemokensis JCM 15801 (MCCC 1A00707).</title>
        <authorList>
            <person name="Lai Q."/>
            <person name="Liu Y."/>
            <person name="Shao Z."/>
        </authorList>
    </citation>
    <scope>NUCLEOTIDE SEQUENCE [LARGE SCALE GENOMIC DNA]</scope>
    <source>
        <strain evidence="4 5">JCM 15801</strain>
    </source>
</reference>
<dbReference type="Proteomes" id="UP000027778">
    <property type="component" value="Unassembled WGS sequence"/>
</dbReference>